<feature type="transmembrane region" description="Helical" evidence="6">
    <location>
        <begin position="118"/>
        <end position="141"/>
    </location>
</feature>
<evidence type="ECO:0000256" key="4">
    <source>
        <dbReference type="ARBA" id="ARBA00022989"/>
    </source>
</evidence>
<dbReference type="PANTHER" id="PTHR30250:SF11">
    <property type="entry name" value="O-ANTIGEN TRANSPORTER-RELATED"/>
    <property type="match status" value="1"/>
</dbReference>
<feature type="transmembrane region" description="Helical" evidence="6">
    <location>
        <begin position="308"/>
        <end position="328"/>
    </location>
</feature>
<evidence type="ECO:0000256" key="2">
    <source>
        <dbReference type="ARBA" id="ARBA00022475"/>
    </source>
</evidence>
<dbReference type="InterPro" id="IPR002797">
    <property type="entry name" value="Polysacc_synth"/>
</dbReference>
<feature type="transmembrane region" description="Helical" evidence="6">
    <location>
        <begin position="222"/>
        <end position="240"/>
    </location>
</feature>
<reference evidence="7" key="1">
    <citation type="submission" date="2023-06" db="EMBL/GenBank/DDBJ databases">
        <title>Genomic of Parafulvivirga corallium.</title>
        <authorList>
            <person name="Wang G."/>
        </authorList>
    </citation>
    <scope>NUCLEOTIDE SEQUENCE</scope>
    <source>
        <strain evidence="7">BMA10</strain>
    </source>
</reference>
<feature type="transmembrane region" description="Helical" evidence="6">
    <location>
        <begin position="340"/>
        <end position="358"/>
    </location>
</feature>
<keyword evidence="8" id="KW-1185">Reference proteome</keyword>
<sequence length="493" mass="55753">MGVVVRQSFITSALSYVGAIIGYFNVLWLFPKLLDREEIGLLRTLIDAAMLLVPLAQFGISSSVVRFFPHFKHDNDEKRTFLSNLVVLSLIGYVFFGAAFLIFENEIASLFTKNSPKIVPYFKIVLAITLVLATTAILEAYSRSLLKVVIPNFIKEILVRVFTSVAVFFYGFEYLNIHQLMNCMVIVYGLSLLALAAYLYYLKQLNFKINFNIFKRTTRLNILKFSLFSVLSGSAGLIVMKVDSLMVSVMIGLDENAIYTMAFFMAVVIEMPRRAISQVMSPLLAYNFKHNKLGETKSLYRKASINQLAIGLLLFIGIIANLDNLYYLIPKWRLFQEGKIVVFIIGIGKLIDMTAGVNSEIIAMSKYYRFNIIAVGVMAILTILGNYILIPILGLKGAALGSALSIVVFNLIKLIFIQQKFRIQPFSINTIKAILIGLLAFYLSTWIPKLNDIFLDLLIRSAFITIVYGTLILKFRVSNEVNRFYQDFKKTIL</sequence>
<evidence type="ECO:0000313" key="8">
    <source>
        <dbReference type="Proteomes" id="UP001172082"/>
    </source>
</evidence>
<organism evidence="7 8">
    <name type="scientific">Splendidivirga corallicola</name>
    <dbReference type="NCBI Taxonomy" id="3051826"/>
    <lineage>
        <taxon>Bacteria</taxon>
        <taxon>Pseudomonadati</taxon>
        <taxon>Bacteroidota</taxon>
        <taxon>Cytophagia</taxon>
        <taxon>Cytophagales</taxon>
        <taxon>Splendidivirgaceae</taxon>
        <taxon>Splendidivirga</taxon>
    </lineage>
</organism>
<feature type="transmembrane region" description="Helical" evidence="6">
    <location>
        <begin position="178"/>
        <end position="201"/>
    </location>
</feature>
<protein>
    <submittedName>
        <fullName evidence="7">Oligosaccharide flippase family protein</fullName>
    </submittedName>
</protein>
<feature type="transmembrane region" description="Helical" evidence="6">
    <location>
        <begin position="370"/>
        <end position="392"/>
    </location>
</feature>
<feature type="transmembrane region" description="Helical" evidence="6">
    <location>
        <begin position="428"/>
        <end position="447"/>
    </location>
</feature>
<evidence type="ECO:0000256" key="3">
    <source>
        <dbReference type="ARBA" id="ARBA00022692"/>
    </source>
</evidence>
<keyword evidence="4 6" id="KW-1133">Transmembrane helix</keyword>
<dbReference type="RefSeq" id="WP_346750009.1">
    <property type="nucleotide sequence ID" value="NZ_JAUJEA010000001.1"/>
</dbReference>
<feature type="transmembrane region" description="Helical" evidence="6">
    <location>
        <begin position="9"/>
        <end position="30"/>
    </location>
</feature>
<evidence type="ECO:0000256" key="6">
    <source>
        <dbReference type="SAM" id="Phobius"/>
    </source>
</evidence>
<feature type="transmembrane region" description="Helical" evidence="6">
    <location>
        <begin position="398"/>
        <end position="416"/>
    </location>
</feature>
<feature type="transmembrane region" description="Helical" evidence="6">
    <location>
        <begin position="246"/>
        <end position="269"/>
    </location>
</feature>
<feature type="transmembrane region" description="Helical" evidence="6">
    <location>
        <begin position="153"/>
        <end position="172"/>
    </location>
</feature>
<dbReference type="PANTHER" id="PTHR30250">
    <property type="entry name" value="PST FAMILY PREDICTED COLANIC ACID TRANSPORTER"/>
    <property type="match status" value="1"/>
</dbReference>
<dbReference type="InterPro" id="IPR050833">
    <property type="entry name" value="Poly_Biosynth_Transport"/>
</dbReference>
<proteinExistence type="predicted"/>
<dbReference type="Pfam" id="PF01943">
    <property type="entry name" value="Polysacc_synt"/>
    <property type="match status" value="1"/>
</dbReference>
<name>A0ABT8KK68_9BACT</name>
<evidence type="ECO:0000313" key="7">
    <source>
        <dbReference type="EMBL" id="MDN5199980.1"/>
    </source>
</evidence>
<feature type="transmembrane region" description="Helical" evidence="6">
    <location>
        <begin position="453"/>
        <end position="473"/>
    </location>
</feature>
<comment type="subcellular location">
    <subcellularLocation>
        <location evidence="1">Cell membrane</location>
        <topology evidence="1">Multi-pass membrane protein</topology>
    </subcellularLocation>
</comment>
<dbReference type="Proteomes" id="UP001172082">
    <property type="component" value="Unassembled WGS sequence"/>
</dbReference>
<gene>
    <name evidence="7" type="ORF">QQ008_01375</name>
</gene>
<dbReference type="EMBL" id="JAUJEA010000001">
    <property type="protein sequence ID" value="MDN5199980.1"/>
    <property type="molecule type" value="Genomic_DNA"/>
</dbReference>
<evidence type="ECO:0000256" key="1">
    <source>
        <dbReference type="ARBA" id="ARBA00004651"/>
    </source>
</evidence>
<feature type="transmembrane region" description="Helical" evidence="6">
    <location>
        <begin position="50"/>
        <end position="69"/>
    </location>
</feature>
<keyword evidence="5 6" id="KW-0472">Membrane</keyword>
<feature type="transmembrane region" description="Helical" evidence="6">
    <location>
        <begin position="81"/>
        <end position="103"/>
    </location>
</feature>
<comment type="caution">
    <text evidence="7">The sequence shown here is derived from an EMBL/GenBank/DDBJ whole genome shotgun (WGS) entry which is preliminary data.</text>
</comment>
<evidence type="ECO:0000256" key="5">
    <source>
        <dbReference type="ARBA" id="ARBA00023136"/>
    </source>
</evidence>
<keyword evidence="2" id="KW-1003">Cell membrane</keyword>
<keyword evidence="3 6" id="KW-0812">Transmembrane</keyword>
<accession>A0ABT8KK68</accession>